<evidence type="ECO:0000256" key="1">
    <source>
        <dbReference type="SAM" id="Phobius"/>
    </source>
</evidence>
<sequence>MAQITLKAYYPWWFRYYVVAVHTFAYLAGLEADEEVLQRHARAAKRYREVIPTDEVQQ</sequence>
<evidence type="ECO:0000313" key="2">
    <source>
        <dbReference type="EMBL" id="RVD77019.1"/>
    </source>
</evidence>
<proteinExistence type="predicted"/>
<accession>A0AA94EMV7</accession>
<dbReference type="EMBL" id="MKWS01000009">
    <property type="protein sequence ID" value="RVD77019.1"/>
    <property type="molecule type" value="Genomic_DNA"/>
</dbReference>
<protein>
    <submittedName>
        <fullName evidence="2">Uncharacterized protein</fullName>
    </submittedName>
</protein>
<dbReference type="AlphaFoldDB" id="A0AA94EMV7"/>
<name>A0AA94EMV7_9PSED</name>
<comment type="caution">
    <text evidence="2">The sequence shown here is derived from an EMBL/GenBank/DDBJ whole genome shotgun (WGS) entry which is preliminary data.</text>
</comment>
<reference evidence="2 3" key="1">
    <citation type="submission" date="2016-10" db="EMBL/GenBank/DDBJ databases">
        <title>Search of new enzymes for the oxidation of sulfur compounds.</title>
        <authorList>
            <person name="Novo A."/>
            <person name="Moreira I.S."/>
            <person name="Castro P.M."/>
        </authorList>
    </citation>
    <scope>NUCLEOTIDE SEQUENCE [LARGE SCALE GENOMIC DNA]</scope>
    <source>
        <strain evidence="2 3">A9</strain>
    </source>
</reference>
<keyword evidence="1" id="KW-0812">Transmembrane</keyword>
<organism evidence="2 3">
    <name type="scientific">Pseudomonas koreensis</name>
    <dbReference type="NCBI Taxonomy" id="198620"/>
    <lineage>
        <taxon>Bacteria</taxon>
        <taxon>Pseudomonadati</taxon>
        <taxon>Pseudomonadota</taxon>
        <taxon>Gammaproteobacteria</taxon>
        <taxon>Pseudomonadales</taxon>
        <taxon>Pseudomonadaceae</taxon>
        <taxon>Pseudomonas</taxon>
    </lineage>
</organism>
<gene>
    <name evidence="2" type="ORF">A9HBioS_3042</name>
</gene>
<evidence type="ECO:0000313" key="3">
    <source>
        <dbReference type="Proteomes" id="UP000288002"/>
    </source>
</evidence>
<dbReference type="Proteomes" id="UP000288002">
    <property type="component" value="Unassembled WGS sequence"/>
</dbReference>
<keyword evidence="1" id="KW-1133">Transmembrane helix</keyword>
<keyword evidence="1" id="KW-0472">Membrane</keyword>
<feature type="transmembrane region" description="Helical" evidence="1">
    <location>
        <begin position="12"/>
        <end position="30"/>
    </location>
</feature>
<dbReference type="RefSeq" id="WP_164747865.1">
    <property type="nucleotide sequence ID" value="NZ_MKWS01000009.1"/>
</dbReference>